<dbReference type="STRING" id="6280.A0A0N4TAC0"/>
<dbReference type="InterPro" id="IPR038466">
    <property type="entry name" value="S8_pro-domain_sf"/>
</dbReference>
<dbReference type="Proteomes" id="UP000278627">
    <property type="component" value="Unassembled WGS sequence"/>
</dbReference>
<dbReference type="Gene3D" id="3.30.70.850">
    <property type="entry name" value="Peptidase S8, pro-domain"/>
    <property type="match status" value="1"/>
</dbReference>
<dbReference type="SUPFAM" id="SSF54897">
    <property type="entry name" value="Protease propeptides/inhibitors"/>
    <property type="match status" value="1"/>
</dbReference>
<keyword evidence="2" id="KW-1185">Reference proteome</keyword>
<evidence type="ECO:0000313" key="1">
    <source>
        <dbReference type="EMBL" id="VDN86305.1"/>
    </source>
</evidence>
<organism evidence="3">
    <name type="scientific">Brugia pahangi</name>
    <name type="common">Filarial nematode worm</name>
    <dbReference type="NCBI Taxonomy" id="6280"/>
    <lineage>
        <taxon>Eukaryota</taxon>
        <taxon>Metazoa</taxon>
        <taxon>Ecdysozoa</taxon>
        <taxon>Nematoda</taxon>
        <taxon>Chromadorea</taxon>
        <taxon>Rhabditida</taxon>
        <taxon>Spirurina</taxon>
        <taxon>Spiruromorpha</taxon>
        <taxon>Filarioidea</taxon>
        <taxon>Onchocercidae</taxon>
        <taxon>Brugia</taxon>
    </lineage>
</organism>
<reference evidence="1 2" key="2">
    <citation type="submission" date="2018-11" db="EMBL/GenBank/DDBJ databases">
        <authorList>
            <consortium name="Pathogen Informatics"/>
        </authorList>
    </citation>
    <scope>NUCLEOTIDE SEQUENCE [LARGE SCALE GENOMIC DNA]</scope>
</reference>
<proteinExistence type="predicted"/>
<dbReference type="EMBL" id="UZAD01003221">
    <property type="protein sequence ID" value="VDN86305.1"/>
    <property type="molecule type" value="Genomic_DNA"/>
</dbReference>
<dbReference type="WBParaSite" id="BPAG_0000515701-mRNA-1">
    <property type="protein sequence ID" value="BPAG_0000515701-mRNA-1"/>
    <property type="gene ID" value="BPAG_0000515701"/>
</dbReference>
<dbReference type="AlphaFoldDB" id="A0A0N4TAC0"/>
<reference evidence="3" key="1">
    <citation type="submission" date="2017-02" db="UniProtKB">
        <authorList>
            <consortium name="WormBaseParasite"/>
        </authorList>
    </citation>
    <scope>IDENTIFICATION</scope>
</reference>
<evidence type="ECO:0000313" key="2">
    <source>
        <dbReference type="Proteomes" id="UP000278627"/>
    </source>
</evidence>
<evidence type="ECO:0000313" key="3">
    <source>
        <dbReference type="WBParaSite" id="BPAG_0000515701-mRNA-1"/>
    </source>
</evidence>
<sequence>MDDTEEEEYDNEWVVEIVGGLEEAKDIARAVGYKFIAP</sequence>
<accession>A0A0N4TAC0</accession>
<protein>
    <submittedName>
        <fullName evidence="3">50S ribosomal protein L11 methyltransferase</fullName>
    </submittedName>
</protein>
<name>A0A0N4TAC0_BRUPA</name>
<gene>
    <name evidence="1" type="ORF">BPAG_LOCUS5119</name>
</gene>